<gene>
    <name evidence="1" type="ORF">L3X38_041170</name>
</gene>
<sequence>MNQELVALITRMNQSAKDSSEGESPSLVVFRCGTPLALLRVVICGDASLAKFSGKTVGIIGSGRIGKARVEVLGILSKFRGVGCCVNSDHF</sequence>
<comment type="caution">
    <text evidence="1">The sequence shown here is derived from an EMBL/GenBank/DDBJ whole genome shotgun (WGS) entry which is preliminary data.</text>
</comment>
<evidence type="ECO:0000313" key="1">
    <source>
        <dbReference type="EMBL" id="KAI5311997.1"/>
    </source>
</evidence>
<proteinExistence type="predicted"/>
<dbReference type="EMBL" id="JAJFAZ020000008">
    <property type="protein sequence ID" value="KAI5311997.1"/>
    <property type="molecule type" value="Genomic_DNA"/>
</dbReference>
<dbReference type="AlphaFoldDB" id="A0AAD4UU63"/>
<evidence type="ECO:0000313" key="2">
    <source>
        <dbReference type="Proteomes" id="UP001054821"/>
    </source>
</evidence>
<keyword evidence="2" id="KW-1185">Reference proteome</keyword>
<reference evidence="1 2" key="1">
    <citation type="journal article" date="2022" name="G3 (Bethesda)">
        <title>Whole-genome sequence and methylome profiling of the almond [Prunus dulcis (Mill.) D.A. Webb] cultivar 'Nonpareil'.</title>
        <authorList>
            <person name="D'Amico-Willman K.M."/>
            <person name="Ouma W.Z."/>
            <person name="Meulia T."/>
            <person name="Sideli G.M."/>
            <person name="Gradziel T.M."/>
            <person name="Fresnedo-Ramirez J."/>
        </authorList>
    </citation>
    <scope>NUCLEOTIDE SEQUENCE [LARGE SCALE GENOMIC DNA]</scope>
    <source>
        <strain evidence="1">Clone GOH B32 T37-40</strain>
    </source>
</reference>
<organism evidence="1 2">
    <name type="scientific">Prunus dulcis</name>
    <name type="common">Almond</name>
    <name type="synonym">Amygdalus dulcis</name>
    <dbReference type="NCBI Taxonomy" id="3755"/>
    <lineage>
        <taxon>Eukaryota</taxon>
        <taxon>Viridiplantae</taxon>
        <taxon>Streptophyta</taxon>
        <taxon>Embryophyta</taxon>
        <taxon>Tracheophyta</taxon>
        <taxon>Spermatophyta</taxon>
        <taxon>Magnoliopsida</taxon>
        <taxon>eudicotyledons</taxon>
        <taxon>Gunneridae</taxon>
        <taxon>Pentapetalae</taxon>
        <taxon>rosids</taxon>
        <taxon>fabids</taxon>
        <taxon>Rosales</taxon>
        <taxon>Rosaceae</taxon>
        <taxon>Amygdaloideae</taxon>
        <taxon>Amygdaleae</taxon>
        <taxon>Prunus</taxon>
    </lineage>
</organism>
<accession>A0AAD4UU63</accession>
<name>A0AAD4UU63_PRUDU</name>
<dbReference type="Proteomes" id="UP001054821">
    <property type="component" value="Chromosome 8"/>
</dbReference>
<protein>
    <submittedName>
        <fullName evidence="1">Uncharacterized protein</fullName>
    </submittedName>
</protein>